<protein>
    <recommendedName>
        <fullName evidence="2">F-box domain-containing protein</fullName>
    </recommendedName>
</protein>
<gene>
    <name evidence="3" type="ORF">L873DRAFT_1835858</name>
</gene>
<dbReference type="Pfam" id="PF00646">
    <property type="entry name" value="F-box"/>
    <property type="match status" value="1"/>
</dbReference>
<keyword evidence="4" id="KW-1185">Reference proteome</keyword>
<feature type="domain" description="F-box" evidence="2">
    <location>
        <begin position="6"/>
        <end position="59"/>
    </location>
</feature>
<dbReference type="EMBL" id="ML120394">
    <property type="protein sequence ID" value="RPA98623.1"/>
    <property type="molecule type" value="Genomic_DNA"/>
</dbReference>
<evidence type="ECO:0000256" key="1">
    <source>
        <dbReference type="SAM" id="MobiDB-lite"/>
    </source>
</evidence>
<dbReference type="CDD" id="cd09917">
    <property type="entry name" value="F-box_SF"/>
    <property type="match status" value="1"/>
</dbReference>
<reference evidence="3 4" key="1">
    <citation type="journal article" date="2018" name="Nat. Ecol. Evol.">
        <title>Pezizomycetes genomes reveal the molecular basis of ectomycorrhizal truffle lifestyle.</title>
        <authorList>
            <person name="Murat C."/>
            <person name="Payen T."/>
            <person name="Noel B."/>
            <person name="Kuo A."/>
            <person name="Morin E."/>
            <person name="Chen J."/>
            <person name="Kohler A."/>
            <person name="Krizsan K."/>
            <person name="Balestrini R."/>
            <person name="Da Silva C."/>
            <person name="Montanini B."/>
            <person name="Hainaut M."/>
            <person name="Levati E."/>
            <person name="Barry K.W."/>
            <person name="Belfiori B."/>
            <person name="Cichocki N."/>
            <person name="Clum A."/>
            <person name="Dockter R.B."/>
            <person name="Fauchery L."/>
            <person name="Guy J."/>
            <person name="Iotti M."/>
            <person name="Le Tacon F."/>
            <person name="Lindquist E.A."/>
            <person name="Lipzen A."/>
            <person name="Malagnac F."/>
            <person name="Mello A."/>
            <person name="Molinier V."/>
            <person name="Miyauchi S."/>
            <person name="Poulain J."/>
            <person name="Riccioni C."/>
            <person name="Rubini A."/>
            <person name="Sitrit Y."/>
            <person name="Splivallo R."/>
            <person name="Traeger S."/>
            <person name="Wang M."/>
            <person name="Zifcakova L."/>
            <person name="Wipf D."/>
            <person name="Zambonelli A."/>
            <person name="Paolocci F."/>
            <person name="Nowrousian M."/>
            <person name="Ottonello S."/>
            <person name="Baldrian P."/>
            <person name="Spatafora J.W."/>
            <person name="Henrissat B."/>
            <person name="Nagy L.G."/>
            <person name="Aury J.M."/>
            <person name="Wincker P."/>
            <person name="Grigoriev I.V."/>
            <person name="Bonfante P."/>
            <person name="Martin F.M."/>
        </authorList>
    </citation>
    <scope>NUCLEOTIDE SEQUENCE [LARGE SCALE GENOMIC DNA]</scope>
    <source>
        <strain evidence="3 4">120613-1</strain>
    </source>
</reference>
<dbReference type="PROSITE" id="PS50181">
    <property type="entry name" value="FBOX"/>
    <property type="match status" value="1"/>
</dbReference>
<sequence length="765" mass="86145">MSAPKGPTLVTIPPELCRFVLESLSSRDVIALRLVSRAFYTYFTSDEVCHYAHKLYFPLSSEGSKKQRTRQDFDAAYLRSMNWKQGRPSHVEVIEKVAQASTSLTNGFLVDSEQNLLIYQRSRGVIVLKDLSQPVEKAAADTVLNLSTELGDCIMRRSESIQLRDGESIRMSTNRGMLLVVGEAHAHPQQQEGRDPPVLAASEGSGLSYLWNWAYSYVPAPPNYFRSLRQKLGVSSWGVPSSPTLRPGVPSRHPHSLCAVFSTRPRDRGALLHAWHQNDSFIIETALNEFYAIAEFDLVEQRLEGYIFPPEKVSRKPNKRFSFTSAISRQPDGVDAGHHFTIRKKALYPQPSSFSIAPDTRGKVFYLGFLPPTADRRPVVEVHAVPQFNPEDGTWSECSVIKRVVLRSLGLFPGISNGLTRSSFWIDFDDGTTVRNLKRSKVGPSGKFAWHPDEDVVRIRMKGDLCIPGITEEGESVNMVTWAITARPSPIQPSTITEWRNGKEWAETSDNIIHDNIIHDSNASPYANKNGEIDYEDVYPTPTYYIRPRELHKFLGQLEPLPLGVELDTLEGANESGNYPPYLWVKNKEKINKKVCALFSRMSPGMLLLDPEVDASQRHGKMFVEDLSKHIVYPPVPGVNDEDFRPPGMLMKTKYKVELEVGRKIPVRDVQPVKQASKKEKSIPLGKGRDDHDLTSADDSLTPTEGGIAELPVPGFNEAPRDRVLTRMDKTNKKFWVYGKEPEVRRPGEVLEEPIGDRIVIVRFD</sequence>
<dbReference type="SUPFAM" id="SSF81383">
    <property type="entry name" value="F-box domain"/>
    <property type="match status" value="1"/>
</dbReference>
<dbReference type="InterPro" id="IPR036047">
    <property type="entry name" value="F-box-like_dom_sf"/>
</dbReference>
<evidence type="ECO:0000259" key="2">
    <source>
        <dbReference type="PROSITE" id="PS50181"/>
    </source>
</evidence>
<evidence type="ECO:0000313" key="3">
    <source>
        <dbReference type="EMBL" id="RPA98623.1"/>
    </source>
</evidence>
<organism evidence="3 4">
    <name type="scientific">Choiromyces venosus 120613-1</name>
    <dbReference type="NCBI Taxonomy" id="1336337"/>
    <lineage>
        <taxon>Eukaryota</taxon>
        <taxon>Fungi</taxon>
        <taxon>Dikarya</taxon>
        <taxon>Ascomycota</taxon>
        <taxon>Pezizomycotina</taxon>
        <taxon>Pezizomycetes</taxon>
        <taxon>Pezizales</taxon>
        <taxon>Tuberaceae</taxon>
        <taxon>Choiromyces</taxon>
    </lineage>
</organism>
<name>A0A3N4JK52_9PEZI</name>
<feature type="compositionally biased region" description="Basic and acidic residues" evidence="1">
    <location>
        <begin position="677"/>
        <end position="695"/>
    </location>
</feature>
<dbReference type="AlphaFoldDB" id="A0A3N4JK52"/>
<feature type="region of interest" description="Disordered" evidence="1">
    <location>
        <begin position="670"/>
        <end position="715"/>
    </location>
</feature>
<dbReference type="OrthoDB" id="5309534at2759"/>
<evidence type="ECO:0000313" key="4">
    <source>
        <dbReference type="Proteomes" id="UP000276215"/>
    </source>
</evidence>
<proteinExistence type="predicted"/>
<dbReference type="InterPro" id="IPR001810">
    <property type="entry name" value="F-box_dom"/>
</dbReference>
<accession>A0A3N4JK52</accession>
<dbReference type="Proteomes" id="UP000276215">
    <property type="component" value="Unassembled WGS sequence"/>
</dbReference>